<dbReference type="GO" id="GO:0018580">
    <property type="term" value="F:nitronate monooxygenase activity"/>
    <property type="evidence" value="ECO:0007669"/>
    <property type="project" value="InterPro"/>
</dbReference>
<dbReference type="EMBL" id="CM001022">
    <property type="protein sequence ID" value="EFQ23658.1"/>
    <property type="molecule type" value="Genomic_DNA"/>
</dbReference>
<proteinExistence type="predicted"/>
<dbReference type="AlphaFoldDB" id="E3CYC5"/>
<keyword evidence="2" id="KW-0288">FMN</keyword>
<sequence>MIGPVQQWNRVTQLTGIHYPLFQGGMAWVAEARLAAAVSNGGGLGIIAAANVPPDLLDQQLRLVRQLTTRPFGVNIMLLSPTANEAIELAAEHRVPVVTTGAGMPGKVIERLKPLGTVVIPVIASVAHAERVAKQGADAVIAEGLESGGHIGEITTFALVPQVVDAVSIPVIAAGGIADGRGIAAAFALGAEGVQVGTRFVCAEECHAHPRYKEMILKASDRSTVVTGRSTGHPVRSLKNKLTHRFDELERSGASVEEVEALGSGKLRAAVMDGDVEWGSVMSGQCAGMIREIAPAAVLVRRLFEEAAAACGRLGSLENPLQQLGKEVPR</sequence>
<dbReference type="PaxDb" id="584708-Apau_1233"/>
<dbReference type="InterPro" id="IPR013785">
    <property type="entry name" value="Aldolase_TIM"/>
</dbReference>
<accession>E3CYC5</accession>
<evidence type="ECO:0000313" key="5">
    <source>
        <dbReference type="Proteomes" id="UP000005096"/>
    </source>
</evidence>
<dbReference type="SUPFAM" id="SSF51412">
    <property type="entry name" value="Inosine monophosphate dehydrogenase (IMPDH)"/>
    <property type="match status" value="1"/>
</dbReference>
<dbReference type="HOGENOM" id="CLU_038732_1_1_0"/>
<dbReference type="PANTHER" id="PTHR32332:SF20">
    <property type="entry name" value="2-NITROPROPANE DIOXYGENASE-LIKE PROTEIN"/>
    <property type="match status" value="1"/>
</dbReference>
<dbReference type="NCBIfam" id="TIGR03151">
    <property type="entry name" value="enACPred_II"/>
    <property type="match status" value="1"/>
</dbReference>
<dbReference type="Gene3D" id="3.20.20.70">
    <property type="entry name" value="Aldolase class I"/>
    <property type="match status" value="1"/>
</dbReference>
<dbReference type="Proteomes" id="UP000005096">
    <property type="component" value="Chromosome"/>
</dbReference>
<evidence type="ECO:0000313" key="4">
    <source>
        <dbReference type="EMBL" id="EFQ23658.1"/>
    </source>
</evidence>
<keyword evidence="5" id="KW-1185">Reference proteome</keyword>
<evidence type="ECO:0000256" key="3">
    <source>
        <dbReference type="ARBA" id="ARBA00023002"/>
    </source>
</evidence>
<gene>
    <name evidence="4" type="ORF">Apau_1233</name>
</gene>
<dbReference type="eggNOG" id="COG2070">
    <property type="taxonomic scope" value="Bacteria"/>
</dbReference>
<dbReference type="CDD" id="cd04730">
    <property type="entry name" value="NPD_like"/>
    <property type="match status" value="1"/>
</dbReference>
<protein>
    <submittedName>
        <fullName evidence="4">Enoyl-(Acyl-carrier-protein) reductase II</fullName>
    </submittedName>
</protein>
<name>E3CYC5_9BACT</name>
<evidence type="ECO:0000256" key="1">
    <source>
        <dbReference type="ARBA" id="ARBA00022630"/>
    </source>
</evidence>
<dbReference type="InterPro" id="IPR004136">
    <property type="entry name" value="NMO"/>
</dbReference>
<organism evidence="4 5">
    <name type="scientific">Aminomonas paucivorans DSM 12260</name>
    <dbReference type="NCBI Taxonomy" id="584708"/>
    <lineage>
        <taxon>Bacteria</taxon>
        <taxon>Thermotogati</taxon>
        <taxon>Synergistota</taxon>
        <taxon>Synergistia</taxon>
        <taxon>Synergistales</taxon>
        <taxon>Synergistaceae</taxon>
        <taxon>Aminomonas</taxon>
    </lineage>
</organism>
<reference evidence="4 5" key="1">
    <citation type="journal article" date="2010" name="Stand. Genomic Sci.">
        <title>Non-contiguous finished genome sequence of Aminomonas paucivorans type strain (GLU-3).</title>
        <authorList>
            <person name="Pitluck S."/>
            <person name="Yasawong M."/>
            <person name="Held B."/>
            <person name="Lapidus A."/>
            <person name="Nolan M."/>
            <person name="Copeland A."/>
            <person name="Lucas S."/>
            <person name="Del Rio T.G."/>
            <person name="Tice H."/>
            <person name="Cheng J.F."/>
            <person name="Chertkov O."/>
            <person name="Goodwin L."/>
            <person name="Tapia R."/>
            <person name="Han C."/>
            <person name="Liolios K."/>
            <person name="Ivanova N."/>
            <person name="Mavromatis K."/>
            <person name="Ovchinnikova G."/>
            <person name="Pati A."/>
            <person name="Chen A."/>
            <person name="Palaniappan K."/>
            <person name="Land M."/>
            <person name="Hauser L."/>
            <person name="Chang Y.J."/>
            <person name="Jeffries C.D."/>
            <person name="Pukall R."/>
            <person name="Spring S."/>
            <person name="Rohde M."/>
            <person name="Sikorski J."/>
            <person name="Goker M."/>
            <person name="Woyke T."/>
            <person name="Bristow J."/>
            <person name="Eisen J.A."/>
            <person name="Markowitz V."/>
            <person name="Hugenholtz P."/>
            <person name="Kyrpides N.C."/>
            <person name="Klenk H.P."/>
        </authorList>
    </citation>
    <scope>NUCLEOTIDE SEQUENCE [LARGE SCALE GENOMIC DNA]</scope>
    <source>
        <strain evidence="4 5">DSM 12260</strain>
    </source>
</reference>
<evidence type="ECO:0000256" key="2">
    <source>
        <dbReference type="ARBA" id="ARBA00022643"/>
    </source>
</evidence>
<dbReference type="STRING" id="584708.Apau_1233"/>
<dbReference type="Pfam" id="PF03060">
    <property type="entry name" value="NMO"/>
    <property type="match status" value="1"/>
</dbReference>
<dbReference type="PANTHER" id="PTHR32332">
    <property type="entry name" value="2-NITROPROPANE DIOXYGENASE"/>
    <property type="match status" value="1"/>
</dbReference>
<keyword evidence="1" id="KW-0285">Flavoprotein</keyword>
<dbReference type="InterPro" id="IPR017569">
    <property type="entry name" value="Enoyl_ACP_red-II_put"/>
</dbReference>
<keyword evidence="3" id="KW-0560">Oxidoreductase</keyword>